<dbReference type="GO" id="GO:0004673">
    <property type="term" value="F:protein histidine kinase activity"/>
    <property type="evidence" value="ECO:0007669"/>
    <property type="project" value="UniProtKB-EC"/>
</dbReference>
<dbReference type="RefSeq" id="WP_111455780.1">
    <property type="nucleotide sequence ID" value="NZ_QFYP01000001.1"/>
</dbReference>
<sequence>MAAPPPSYSEEAALSLTMAVVASSPGPLLLLDGAFNIVAASASFSEVFEIDPATAVGVSLFSLGAGEWNIPQLRSLLKATASGAATIEAYELDFKRPGRSTLCLVIHAQRLVYLDLANQRLLMAVSDVTAARADAKLKDEALRQNIVLLQEVRHRVANSLQIIASVLLQNAKKTESEETRGHLRDAHNRVMSVAALERQLSTSGAGEVELHAYFTELCDSIAASMIGQSDRLSLVVTGAGGVVDGRVSVSLGLIVTELVINALKHAFPNGRPGAIVVDCAFRGPNWVLSVSDDGVGMPTDPGEVRTGLGTSIVQALAKQLQAVVIVGPGNPGTHVAITRTQITLVDEGEDPLSHTPAVKRPAA</sequence>
<dbReference type="OrthoDB" id="7297573at2"/>
<evidence type="ECO:0000256" key="3">
    <source>
        <dbReference type="ARBA" id="ARBA00022553"/>
    </source>
</evidence>
<evidence type="ECO:0000256" key="1">
    <source>
        <dbReference type="ARBA" id="ARBA00000085"/>
    </source>
</evidence>
<keyword evidence="7" id="KW-0067">ATP-binding</keyword>
<dbReference type="Pfam" id="PF02518">
    <property type="entry name" value="HATPase_c"/>
    <property type="match status" value="1"/>
</dbReference>
<dbReference type="AlphaFoldDB" id="A0A328AV57"/>
<dbReference type="InterPro" id="IPR036890">
    <property type="entry name" value="HATPase_C_sf"/>
</dbReference>
<dbReference type="EMBL" id="QFYP01000001">
    <property type="protein sequence ID" value="RAK58499.1"/>
    <property type="molecule type" value="Genomic_DNA"/>
</dbReference>
<keyword evidence="6 9" id="KW-0418">Kinase</keyword>
<proteinExistence type="predicted"/>
<evidence type="ECO:0000256" key="2">
    <source>
        <dbReference type="ARBA" id="ARBA00012438"/>
    </source>
</evidence>
<evidence type="ECO:0000256" key="4">
    <source>
        <dbReference type="ARBA" id="ARBA00022679"/>
    </source>
</evidence>
<dbReference type="SUPFAM" id="SSF55785">
    <property type="entry name" value="PYP-like sensor domain (PAS domain)"/>
    <property type="match status" value="1"/>
</dbReference>
<protein>
    <recommendedName>
        <fullName evidence="2">histidine kinase</fullName>
        <ecNumber evidence="2">2.7.13.3</ecNumber>
    </recommendedName>
</protein>
<keyword evidence="4" id="KW-0808">Transferase</keyword>
<reference evidence="10" key="1">
    <citation type="submission" date="2018-05" db="EMBL/GenBank/DDBJ databases">
        <authorList>
            <person name="Li X."/>
        </authorList>
    </citation>
    <scope>NUCLEOTIDE SEQUENCE [LARGE SCALE GENOMIC DNA]</scope>
    <source>
        <strain evidence="10">HKS-05</strain>
    </source>
</reference>
<dbReference type="SMART" id="SM00387">
    <property type="entry name" value="HATPase_c"/>
    <property type="match status" value="1"/>
</dbReference>
<dbReference type="Gene3D" id="3.30.450.20">
    <property type="entry name" value="PAS domain"/>
    <property type="match status" value="1"/>
</dbReference>
<dbReference type="Pfam" id="PF07568">
    <property type="entry name" value="HisKA_2"/>
    <property type="match status" value="1"/>
</dbReference>
<evidence type="ECO:0000256" key="7">
    <source>
        <dbReference type="ARBA" id="ARBA00022840"/>
    </source>
</evidence>
<evidence type="ECO:0000256" key="6">
    <source>
        <dbReference type="ARBA" id="ARBA00022777"/>
    </source>
</evidence>
<dbReference type="InterPro" id="IPR011495">
    <property type="entry name" value="Sig_transdc_His_kin_sub2_dim/P"/>
</dbReference>
<dbReference type="PANTHER" id="PTHR41523:SF8">
    <property type="entry name" value="ETHYLENE RESPONSE SENSOR PROTEIN"/>
    <property type="match status" value="1"/>
</dbReference>
<dbReference type="GO" id="GO:0005524">
    <property type="term" value="F:ATP binding"/>
    <property type="evidence" value="ECO:0007669"/>
    <property type="project" value="UniProtKB-KW"/>
</dbReference>
<organism evidence="9 10">
    <name type="scientific">Phenylobacterium hankyongense</name>
    <dbReference type="NCBI Taxonomy" id="1813876"/>
    <lineage>
        <taxon>Bacteria</taxon>
        <taxon>Pseudomonadati</taxon>
        <taxon>Pseudomonadota</taxon>
        <taxon>Alphaproteobacteria</taxon>
        <taxon>Caulobacterales</taxon>
        <taxon>Caulobacteraceae</taxon>
        <taxon>Phenylobacterium</taxon>
    </lineage>
</organism>
<dbReference type="EC" id="2.7.13.3" evidence="2"/>
<dbReference type="Gene3D" id="3.30.565.10">
    <property type="entry name" value="Histidine kinase-like ATPase, C-terminal domain"/>
    <property type="match status" value="1"/>
</dbReference>
<name>A0A328AV57_9CAUL</name>
<evidence type="ECO:0000256" key="5">
    <source>
        <dbReference type="ARBA" id="ARBA00022741"/>
    </source>
</evidence>
<keyword evidence="10" id="KW-1185">Reference proteome</keyword>
<dbReference type="SUPFAM" id="SSF55874">
    <property type="entry name" value="ATPase domain of HSP90 chaperone/DNA topoisomerase II/histidine kinase"/>
    <property type="match status" value="1"/>
</dbReference>
<comment type="caution">
    <text evidence="9">The sequence shown here is derived from an EMBL/GenBank/DDBJ whole genome shotgun (WGS) entry which is preliminary data.</text>
</comment>
<comment type="catalytic activity">
    <reaction evidence="1">
        <text>ATP + protein L-histidine = ADP + protein N-phospho-L-histidine.</text>
        <dbReference type="EC" id="2.7.13.3"/>
    </reaction>
</comment>
<keyword evidence="5" id="KW-0547">Nucleotide-binding</keyword>
<feature type="domain" description="Histidine kinase/HSP90-like ATPase" evidence="8">
    <location>
        <begin position="246"/>
        <end position="348"/>
    </location>
</feature>
<evidence type="ECO:0000259" key="8">
    <source>
        <dbReference type="SMART" id="SM00387"/>
    </source>
</evidence>
<dbReference type="Proteomes" id="UP000249842">
    <property type="component" value="Unassembled WGS sequence"/>
</dbReference>
<dbReference type="PANTHER" id="PTHR41523">
    <property type="entry name" value="TWO-COMPONENT SYSTEM SENSOR PROTEIN"/>
    <property type="match status" value="1"/>
</dbReference>
<keyword evidence="3" id="KW-0597">Phosphoprotein</keyword>
<dbReference type="InterPro" id="IPR035965">
    <property type="entry name" value="PAS-like_dom_sf"/>
</dbReference>
<dbReference type="InterPro" id="IPR003594">
    <property type="entry name" value="HATPase_dom"/>
</dbReference>
<evidence type="ECO:0000313" key="10">
    <source>
        <dbReference type="Proteomes" id="UP000249842"/>
    </source>
</evidence>
<accession>A0A328AV57</accession>
<evidence type="ECO:0000313" key="9">
    <source>
        <dbReference type="EMBL" id="RAK58499.1"/>
    </source>
</evidence>
<gene>
    <name evidence="9" type="ORF">DJ021_01135</name>
</gene>